<sequence length="340" mass="36831">MLPLLNAAPTVSAEHPLQGAEVETALSNSRLISVCETTNPDEAQAVLCGVYGPHALRVQDESTLALKLRGAEFARLHLGEVRYGTSTRMAMPRAHGHWVFSYLRQGEVWRSGDRELYGAGDAGVIAPDEVHGLEMSGDMELLNLRVDDADMGSACRSLLGSDLAHPLRFADHCGAGGAPVAALLRVLGHLAATPAYPHAAAQRLETSLRDAALFELLLAWPNSYTRGLDAPAALPLSTRRARDYIHAHAADVPSVADIAEAAGVGVRALARGFERHFGVSPQRYLQLYRLDRVREELRSAPPGVTVTSVAAQWGFWQLGSFAARYRERFGESPSQTLNQR</sequence>
<dbReference type="Proteomes" id="UP001180453">
    <property type="component" value="Unassembled WGS sequence"/>
</dbReference>
<reference evidence="5 6" key="1">
    <citation type="submission" date="2023-07" db="EMBL/GenBank/DDBJ databases">
        <title>Sorghum-associated microbial communities from plants grown in Nebraska, USA.</title>
        <authorList>
            <person name="Schachtman D."/>
        </authorList>
    </citation>
    <scope>NUCLEOTIDE SEQUENCE [LARGE SCALE GENOMIC DNA]</scope>
    <source>
        <strain evidence="5 6">BE314</strain>
    </source>
</reference>
<dbReference type="EMBL" id="JAVDXU010000003">
    <property type="protein sequence ID" value="MDR7271390.1"/>
    <property type="molecule type" value="Genomic_DNA"/>
</dbReference>
<gene>
    <name evidence="5" type="ORF">J2X20_004058</name>
</gene>
<organism evidence="5 6">
    <name type="scientific">Roseateles saccharophilus</name>
    <name type="common">Pseudomonas saccharophila</name>
    <dbReference type="NCBI Taxonomy" id="304"/>
    <lineage>
        <taxon>Bacteria</taxon>
        <taxon>Pseudomonadati</taxon>
        <taxon>Pseudomonadota</taxon>
        <taxon>Betaproteobacteria</taxon>
        <taxon>Burkholderiales</taxon>
        <taxon>Sphaerotilaceae</taxon>
        <taxon>Roseateles</taxon>
    </lineage>
</organism>
<keyword evidence="3" id="KW-0804">Transcription</keyword>
<evidence type="ECO:0000256" key="1">
    <source>
        <dbReference type="ARBA" id="ARBA00023015"/>
    </source>
</evidence>
<evidence type="ECO:0000313" key="6">
    <source>
        <dbReference type="Proteomes" id="UP001180453"/>
    </source>
</evidence>
<dbReference type="InterPro" id="IPR018062">
    <property type="entry name" value="HTH_AraC-typ_CS"/>
</dbReference>
<dbReference type="SMART" id="SM00342">
    <property type="entry name" value="HTH_ARAC"/>
    <property type="match status" value="1"/>
</dbReference>
<dbReference type="PROSITE" id="PS00041">
    <property type="entry name" value="HTH_ARAC_FAMILY_1"/>
    <property type="match status" value="1"/>
</dbReference>
<dbReference type="PANTHER" id="PTHR46796">
    <property type="entry name" value="HTH-TYPE TRANSCRIPTIONAL ACTIVATOR RHAS-RELATED"/>
    <property type="match status" value="1"/>
</dbReference>
<comment type="caution">
    <text evidence="5">The sequence shown here is derived from an EMBL/GenBank/DDBJ whole genome shotgun (WGS) entry which is preliminary data.</text>
</comment>
<keyword evidence="2" id="KW-0238">DNA-binding</keyword>
<dbReference type="Pfam" id="PF12833">
    <property type="entry name" value="HTH_18"/>
    <property type="match status" value="1"/>
</dbReference>
<dbReference type="SUPFAM" id="SSF51182">
    <property type="entry name" value="RmlC-like cupins"/>
    <property type="match status" value="1"/>
</dbReference>
<evidence type="ECO:0000313" key="5">
    <source>
        <dbReference type="EMBL" id="MDR7271390.1"/>
    </source>
</evidence>
<feature type="domain" description="HTH araC/xylS-type" evidence="4">
    <location>
        <begin position="239"/>
        <end position="339"/>
    </location>
</feature>
<dbReference type="InterPro" id="IPR050204">
    <property type="entry name" value="AraC_XylS_family_regulators"/>
</dbReference>
<dbReference type="Gene3D" id="1.10.10.60">
    <property type="entry name" value="Homeodomain-like"/>
    <property type="match status" value="1"/>
</dbReference>
<dbReference type="InterPro" id="IPR011051">
    <property type="entry name" value="RmlC_Cupin_sf"/>
</dbReference>
<dbReference type="RefSeq" id="WP_310268532.1">
    <property type="nucleotide sequence ID" value="NZ_JAVDXU010000003.1"/>
</dbReference>
<name>A0ABU1YRB0_ROSSA</name>
<evidence type="ECO:0000256" key="2">
    <source>
        <dbReference type="ARBA" id="ARBA00023125"/>
    </source>
</evidence>
<keyword evidence="1" id="KW-0805">Transcription regulation</keyword>
<dbReference type="PROSITE" id="PS01124">
    <property type="entry name" value="HTH_ARAC_FAMILY_2"/>
    <property type="match status" value="1"/>
</dbReference>
<protein>
    <submittedName>
        <fullName evidence="5">AraC-like DNA-binding protein</fullName>
    </submittedName>
</protein>
<dbReference type="SUPFAM" id="SSF46689">
    <property type="entry name" value="Homeodomain-like"/>
    <property type="match status" value="2"/>
</dbReference>
<proteinExistence type="predicted"/>
<evidence type="ECO:0000256" key="3">
    <source>
        <dbReference type="ARBA" id="ARBA00023163"/>
    </source>
</evidence>
<dbReference type="InterPro" id="IPR018060">
    <property type="entry name" value="HTH_AraC"/>
</dbReference>
<accession>A0ABU1YRB0</accession>
<dbReference type="Pfam" id="PF14525">
    <property type="entry name" value="AraC_binding_2"/>
    <property type="match status" value="1"/>
</dbReference>
<keyword evidence="6" id="KW-1185">Reference proteome</keyword>
<evidence type="ECO:0000259" key="4">
    <source>
        <dbReference type="PROSITE" id="PS01124"/>
    </source>
</evidence>
<dbReference type="InterPro" id="IPR035418">
    <property type="entry name" value="AraC-bd_2"/>
</dbReference>
<dbReference type="InterPro" id="IPR009057">
    <property type="entry name" value="Homeodomain-like_sf"/>
</dbReference>
<dbReference type="PANTHER" id="PTHR46796:SF12">
    <property type="entry name" value="HTH-TYPE DNA-BINDING TRANSCRIPTIONAL ACTIVATOR EUTR"/>
    <property type="match status" value="1"/>
</dbReference>